<evidence type="ECO:0000313" key="2">
    <source>
        <dbReference type="EMBL" id="KZD90463.1"/>
    </source>
</evidence>
<evidence type="ECO:0000313" key="3">
    <source>
        <dbReference type="Proteomes" id="UP000076442"/>
    </source>
</evidence>
<keyword evidence="1" id="KW-0812">Transmembrane</keyword>
<dbReference type="Proteomes" id="UP000076442">
    <property type="component" value="Unassembled WGS sequence"/>
</dbReference>
<gene>
    <name evidence="2" type="ORF">B4122_3384</name>
</gene>
<accession>A0AAP1E6R0</accession>
<sequence>MPSAPSFDKAAAGAGVTSPPAIGVCSAIMLLSKKQPIIPLF</sequence>
<comment type="caution">
    <text evidence="2">The sequence shown here is derived from an EMBL/GenBank/DDBJ whole genome shotgun (WGS) entry which is preliminary data.</text>
</comment>
<feature type="transmembrane region" description="Helical" evidence="1">
    <location>
        <begin position="12"/>
        <end position="31"/>
    </location>
</feature>
<dbReference type="EMBL" id="LJZV01000016">
    <property type="protein sequence ID" value="KZD90463.1"/>
    <property type="molecule type" value="Genomic_DNA"/>
</dbReference>
<organism evidence="2 3">
    <name type="scientific">Bacillus subtilis</name>
    <dbReference type="NCBI Taxonomy" id="1423"/>
    <lineage>
        <taxon>Bacteria</taxon>
        <taxon>Bacillati</taxon>
        <taxon>Bacillota</taxon>
        <taxon>Bacilli</taxon>
        <taxon>Bacillales</taxon>
        <taxon>Bacillaceae</taxon>
        <taxon>Bacillus</taxon>
    </lineage>
</organism>
<dbReference type="AlphaFoldDB" id="A0AAP1E6R0"/>
<reference evidence="2 3" key="1">
    <citation type="submission" date="2015-09" db="EMBL/GenBank/DDBJ databases">
        <title>Spore heat resistance.</title>
        <authorList>
            <person name="Boekhorst J."/>
            <person name="Berendsen E.M."/>
            <person name="Wells-Bennik M.H."/>
            <person name="Kuipers O.P."/>
        </authorList>
    </citation>
    <scope>NUCLEOTIDE SEQUENCE [LARGE SCALE GENOMIC DNA]</scope>
    <source>
        <strain evidence="2 3">B4122</strain>
    </source>
</reference>
<keyword evidence="1" id="KW-0472">Membrane</keyword>
<protein>
    <submittedName>
        <fullName evidence="2">Uncharacterized protein</fullName>
    </submittedName>
</protein>
<name>A0AAP1E6R0_BACIU</name>
<evidence type="ECO:0000256" key="1">
    <source>
        <dbReference type="SAM" id="Phobius"/>
    </source>
</evidence>
<keyword evidence="1" id="KW-1133">Transmembrane helix</keyword>
<proteinExistence type="predicted"/>